<reference evidence="4" key="1">
    <citation type="journal article" date="2019" name="Int. J. Syst. Evol. Microbiol.">
        <title>The Global Catalogue of Microorganisms (GCM) 10K type strain sequencing project: providing services to taxonomists for standard genome sequencing and annotation.</title>
        <authorList>
            <consortium name="The Broad Institute Genomics Platform"/>
            <consortium name="The Broad Institute Genome Sequencing Center for Infectious Disease"/>
            <person name="Wu L."/>
            <person name="Ma J."/>
        </authorList>
    </citation>
    <scope>NUCLEOTIDE SEQUENCE [LARGE SCALE GENOMIC DNA]</scope>
    <source>
        <strain evidence="4">KCTC 42911</strain>
    </source>
</reference>
<comment type="caution">
    <text evidence="3">The sequence shown here is derived from an EMBL/GenBank/DDBJ whole genome shotgun (WGS) entry which is preliminary data.</text>
</comment>
<gene>
    <name evidence="3" type="ORF">ACFORG_14245</name>
</gene>
<keyword evidence="4" id="KW-1185">Reference proteome</keyword>
<evidence type="ECO:0000256" key="1">
    <source>
        <dbReference type="SAM" id="Phobius"/>
    </source>
</evidence>
<accession>A0ABV7TJ44</accession>
<evidence type="ECO:0000313" key="3">
    <source>
        <dbReference type="EMBL" id="MFC3614927.1"/>
    </source>
</evidence>
<feature type="transmembrane region" description="Helical" evidence="1">
    <location>
        <begin position="34"/>
        <end position="58"/>
    </location>
</feature>
<dbReference type="Proteomes" id="UP001595629">
    <property type="component" value="Unassembled WGS sequence"/>
</dbReference>
<name>A0ABV7TJ44_9RHOB</name>
<feature type="transmembrane region" description="Helical" evidence="1">
    <location>
        <begin position="12"/>
        <end position="28"/>
    </location>
</feature>
<proteinExistence type="predicted"/>
<protein>
    <submittedName>
        <fullName evidence="3">DUF2892 domain-containing protein</fullName>
    </submittedName>
</protein>
<evidence type="ECO:0000313" key="4">
    <source>
        <dbReference type="Proteomes" id="UP001595629"/>
    </source>
</evidence>
<organism evidence="3 4">
    <name type="scientific">Lutimaribacter marinistellae</name>
    <dbReference type="NCBI Taxonomy" id="1820329"/>
    <lineage>
        <taxon>Bacteria</taxon>
        <taxon>Pseudomonadati</taxon>
        <taxon>Pseudomonadota</taxon>
        <taxon>Alphaproteobacteria</taxon>
        <taxon>Rhodobacterales</taxon>
        <taxon>Roseobacteraceae</taxon>
        <taxon>Lutimaribacter</taxon>
    </lineage>
</organism>
<keyword evidence="1" id="KW-0812">Transmembrane</keyword>
<dbReference type="EMBL" id="JBHRXI010000016">
    <property type="protein sequence ID" value="MFC3614927.1"/>
    <property type="molecule type" value="Genomic_DNA"/>
</dbReference>
<keyword evidence="1" id="KW-1133">Transmembrane helix</keyword>
<evidence type="ECO:0000259" key="2">
    <source>
        <dbReference type="Pfam" id="PF11127"/>
    </source>
</evidence>
<dbReference type="RefSeq" id="WP_386736204.1">
    <property type="nucleotide sequence ID" value="NZ_JBHRXI010000016.1"/>
</dbReference>
<keyword evidence="1" id="KW-0472">Membrane</keyword>
<feature type="domain" description="Inner membrane protein YgaP-like transmembrane" evidence="2">
    <location>
        <begin position="3"/>
        <end position="65"/>
    </location>
</feature>
<dbReference type="Pfam" id="PF11127">
    <property type="entry name" value="YgaP-like_TM"/>
    <property type="match status" value="1"/>
</dbReference>
<dbReference type="InterPro" id="IPR021309">
    <property type="entry name" value="YgaP-like_TM"/>
</dbReference>
<sequence length="66" mass="7001">MFAKNMGQTDRIIRAIIGVIALISFFTVSGGWTWLLLVVAALMLGTAAIGSCPPYALLGINTCSRD</sequence>